<comment type="subunit">
    <text evidence="1">Component of the mitochondrial contact site and cristae organizing system (MICOS) complex.</text>
</comment>
<dbReference type="Proteomes" id="UP000469558">
    <property type="component" value="Unassembled WGS sequence"/>
</dbReference>
<keyword evidence="4" id="KW-1185">Reference proteome</keyword>
<dbReference type="GO" id="GO:0061617">
    <property type="term" value="C:MICOS complex"/>
    <property type="evidence" value="ECO:0007669"/>
    <property type="project" value="UniProtKB-UniRule"/>
</dbReference>
<accession>A0A8T9BZ47</accession>
<keyword evidence="1" id="KW-0999">Mitochondrion inner membrane</keyword>
<comment type="function">
    <text evidence="1">Component of the MICOS complex, a large protein complex of the mitochondrial inner membrane that plays crucial roles in the maintenance of crista junctions, inner membrane architecture, and formation of contact sites to the outer membrane.</text>
</comment>
<keyword evidence="1" id="KW-0812">Transmembrane</keyword>
<comment type="subcellular location">
    <subcellularLocation>
        <location evidence="1">Mitochondrion inner membrane</location>
    </subcellularLocation>
</comment>
<feature type="transmembrane region" description="Helical" evidence="1">
    <location>
        <begin position="134"/>
        <end position="151"/>
    </location>
</feature>
<evidence type="ECO:0000313" key="3">
    <source>
        <dbReference type="EMBL" id="TVY62739.1"/>
    </source>
</evidence>
<evidence type="ECO:0000256" key="2">
    <source>
        <dbReference type="SAM" id="MobiDB-lite"/>
    </source>
</evidence>
<sequence length="245" mass="26427">MASRLFLRQRFAPVASGALVAGVALFPKSTLHAESPTEPEPRKPIYDDYEAPAAPPAKTSPSASTPETATKSRSPTPTERLAVQIGKSRMFLYAHVAAAETKVNEIMDSALDLEQSFTSTIASLAPPRSSGEKLMPGALYVLVAAMTGSIVSRNRNILLRGAVPLAVGIGAGWVVLPITMRNVSDLVWKYEQRFPAIADGHIRTREGIEKAWRMARLHTQQAVNVVDDKVSTGRKAVEGWVAKGK</sequence>
<keyword evidence="1" id="KW-0472">Membrane</keyword>
<dbReference type="Pfam" id="PF09769">
    <property type="entry name" value="ApoO"/>
    <property type="match status" value="1"/>
</dbReference>
<keyword evidence="1" id="KW-1133">Transmembrane helix</keyword>
<dbReference type="EMBL" id="QGMK01001944">
    <property type="protein sequence ID" value="TVY62739.1"/>
    <property type="molecule type" value="Genomic_DNA"/>
</dbReference>
<comment type="caution">
    <text evidence="3">The sequence shown here is derived from an EMBL/GenBank/DDBJ whole genome shotgun (WGS) entry which is preliminary data.</text>
</comment>
<reference evidence="3 4" key="1">
    <citation type="submission" date="2018-05" db="EMBL/GenBank/DDBJ databases">
        <title>Genome sequencing and assembly of the regulated plant pathogen Lachnellula willkommii and related sister species for the development of diagnostic species identification markers.</title>
        <authorList>
            <person name="Giroux E."/>
            <person name="Bilodeau G."/>
        </authorList>
    </citation>
    <scope>NUCLEOTIDE SEQUENCE [LARGE SCALE GENOMIC DNA]</scope>
    <source>
        <strain evidence="3 4">CBS 268.59</strain>
    </source>
</reference>
<feature type="compositionally biased region" description="Low complexity" evidence="2">
    <location>
        <begin position="56"/>
        <end position="72"/>
    </location>
</feature>
<dbReference type="AlphaFoldDB" id="A0A8T9BZ47"/>
<dbReference type="InterPro" id="IPR033181">
    <property type="entry name" value="Mic26_fungi"/>
</dbReference>
<feature type="transmembrane region" description="Helical" evidence="1">
    <location>
        <begin position="158"/>
        <end position="176"/>
    </location>
</feature>
<feature type="region of interest" description="Disordered" evidence="2">
    <location>
        <begin position="29"/>
        <end position="79"/>
    </location>
</feature>
<dbReference type="GO" id="GO:0042407">
    <property type="term" value="P:cristae formation"/>
    <property type="evidence" value="ECO:0007669"/>
    <property type="project" value="InterPro"/>
</dbReference>
<organism evidence="3 4">
    <name type="scientific">Lachnellula suecica</name>
    <dbReference type="NCBI Taxonomy" id="602035"/>
    <lineage>
        <taxon>Eukaryota</taxon>
        <taxon>Fungi</taxon>
        <taxon>Dikarya</taxon>
        <taxon>Ascomycota</taxon>
        <taxon>Pezizomycotina</taxon>
        <taxon>Leotiomycetes</taxon>
        <taxon>Helotiales</taxon>
        <taxon>Lachnaceae</taxon>
        <taxon>Lachnellula</taxon>
    </lineage>
</organism>
<dbReference type="PANTHER" id="PTHR28268">
    <property type="entry name" value="MICOS SUBUNIT MIC26"/>
    <property type="match status" value="1"/>
</dbReference>
<keyword evidence="1" id="KW-0496">Mitochondrion</keyword>
<dbReference type="PANTHER" id="PTHR28268:SF1">
    <property type="entry name" value="MICOS SUBUNIT MIC26"/>
    <property type="match status" value="1"/>
</dbReference>
<gene>
    <name evidence="3" type="primary">MIC26</name>
    <name evidence="3" type="ORF">LSUE1_G008095</name>
</gene>
<evidence type="ECO:0000256" key="1">
    <source>
        <dbReference type="RuleBase" id="RU363021"/>
    </source>
</evidence>
<dbReference type="GO" id="GO:0044284">
    <property type="term" value="C:mitochondrial crista junction"/>
    <property type="evidence" value="ECO:0007669"/>
    <property type="project" value="TreeGrafter"/>
</dbReference>
<evidence type="ECO:0000313" key="4">
    <source>
        <dbReference type="Proteomes" id="UP000469558"/>
    </source>
</evidence>
<dbReference type="InterPro" id="IPR019166">
    <property type="entry name" value="MIC26/MIC27"/>
</dbReference>
<dbReference type="OrthoDB" id="2399148at2759"/>
<protein>
    <recommendedName>
        <fullName evidence="1">MICOS complex subunit</fullName>
    </recommendedName>
</protein>
<name>A0A8T9BZ47_9HELO</name>
<proteinExistence type="predicted"/>